<dbReference type="PANTHER" id="PTHR47723:SF19">
    <property type="entry name" value="POLYNUCLEOTIDYL TRANSFERASE, RIBONUCLEASE H-LIKE SUPERFAMILY PROTEIN"/>
    <property type="match status" value="1"/>
</dbReference>
<gene>
    <name evidence="2" type="ORF">Ahy_A03g012314</name>
</gene>
<keyword evidence="3" id="KW-1185">Reference proteome</keyword>
<dbReference type="PANTHER" id="PTHR47723">
    <property type="entry name" value="OS05G0353850 PROTEIN"/>
    <property type="match status" value="1"/>
</dbReference>
<dbReference type="InterPro" id="IPR044730">
    <property type="entry name" value="RNase_H-like_dom_plant"/>
</dbReference>
<sequence length="137" mass="15049">MLMVHGILREVMLCVGVFRDSAGRFLKGYSCNLGNYSIMHAIIHGLNIATMNGYQNLVVESDSAAAVKFITHGCSPAHLCAPLIQDIRNLAAHLQQILWRHSLCEANSVVDLLFKKGQDLPLGLHLLDRAPTPARGY</sequence>
<dbReference type="Proteomes" id="UP000289738">
    <property type="component" value="Chromosome A03"/>
</dbReference>
<evidence type="ECO:0000313" key="2">
    <source>
        <dbReference type="EMBL" id="RYR66327.1"/>
    </source>
</evidence>
<dbReference type="Gene3D" id="3.30.420.10">
    <property type="entry name" value="Ribonuclease H-like superfamily/Ribonuclease H"/>
    <property type="match status" value="1"/>
</dbReference>
<proteinExistence type="predicted"/>
<organism evidence="2 3">
    <name type="scientific">Arachis hypogaea</name>
    <name type="common">Peanut</name>
    <dbReference type="NCBI Taxonomy" id="3818"/>
    <lineage>
        <taxon>Eukaryota</taxon>
        <taxon>Viridiplantae</taxon>
        <taxon>Streptophyta</taxon>
        <taxon>Embryophyta</taxon>
        <taxon>Tracheophyta</taxon>
        <taxon>Spermatophyta</taxon>
        <taxon>Magnoliopsida</taxon>
        <taxon>eudicotyledons</taxon>
        <taxon>Gunneridae</taxon>
        <taxon>Pentapetalae</taxon>
        <taxon>rosids</taxon>
        <taxon>fabids</taxon>
        <taxon>Fabales</taxon>
        <taxon>Fabaceae</taxon>
        <taxon>Papilionoideae</taxon>
        <taxon>50 kb inversion clade</taxon>
        <taxon>dalbergioids sensu lato</taxon>
        <taxon>Dalbergieae</taxon>
        <taxon>Pterocarpus clade</taxon>
        <taxon>Arachis</taxon>
    </lineage>
</organism>
<dbReference type="Pfam" id="PF13456">
    <property type="entry name" value="RVT_3"/>
    <property type="match status" value="1"/>
</dbReference>
<evidence type="ECO:0000313" key="3">
    <source>
        <dbReference type="Proteomes" id="UP000289738"/>
    </source>
</evidence>
<name>A0A445DT56_ARAHY</name>
<accession>A0A445DT56</accession>
<dbReference type="InterPro" id="IPR053151">
    <property type="entry name" value="RNase_H-like"/>
</dbReference>
<dbReference type="CDD" id="cd06222">
    <property type="entry name" value="RNase_H_like"/>
    <property type="match status" value="1"/>
</dbReference>
<comment type="caution">
    <text evidence="2">The sequence shown here is derived from an EMBL/GenBank/DDBJ whole genome shotgun (WGS) entry which is preliminary data.</text>
</comment>
<dbReference type="EMBL" id="SDMP01000003">
    <property type="protein sequence ID" value="RYR66327.1"/>
    <property type="molecule type" value="Genomic_DNA"/>
</dbReference>
<dbReference type="InterPro" id="IPR002156">
    <property type="entry name" value="RNaseH_domain"/>
</dbReference>
<dbReference type="InterPro" id="IPR036397">
    <property type="entry name" value="RNaseH_sf"/>
</dbReference>
<dbReference type="GO" id="GO:0003676">
    <property type="term" value="F:nucleic acid binding"/>
    <property type="evidence" value="ECO:0007669"/>
    <property type="project" value="InterPro"/>
</dbReference>
<feature type="domain" description="RNase H type-1" evidence="1">
    <location>
        <begin position="16"/>
        <end position="115"/>
    </location>
</feature>
<dbReference type="GO" id="GO:0004523">
    <property type="term" value="F:RNA-DNA hybrid ribonuclease activity"/>
    <property type="evidence" value="ECO:0007669"/>
    <property type="project" value="InterPro"/>
</dbReference>
<protein>
    <recommendedName>
        <fullName evidence="1">RNase H type-1 domain-containing protein</fullName>
    </recommendedName>
</protein>
<dbReference type="InterPro" id="IPR012337">
    <property type="entry name" value="RNaseH-like_sf"/>
</dbReference>
<reference evidence="2 3" key="1">
    <citation type="submission" date="2019-01" db="EMBL/GenBank/DDBJ databases">
        <title>Sequencing of cultivated peanut Arachis hypogaea provides insights into genome evolution and oil improvement.</title>
        <authorList>
            <person name="Chen X."/>
        </authorList>
    </citation>
    <scope>NUCLEOTIDE SEQUENCE [LARGE SCALE GENOMIC DNA]</scope>
    <source>
        <strain evidence="3">cv. Fuhuasheng</strain>
        <tissue evidence="2">Leaves</tissue>
    </source>
</reference>
<dbReference type="SUPFAM" id="SSF53098">
    <property type="entry name" value="Ribonuclease H-like"/>
    <property type="match status" value="1"/>
</dbReference>
<evidence type="ECO:0000259" key="1">
    <source>
        <dbReference type="Pfam" id="PF13456"/>
    </source>
</evidence>
<dbReference type="AlphaFoldDB" id="A0A445DT56"/>